<dbReference type="GO" id="GO:0000049">
    <property type="term" value="F:tRNA binding"/>
    <property type="evidence" value="ECO:0007669"/>
    <property type="project" value="UniProtKB-UniRule"/>
</dbReference>
<evidence type="ECO:0000256" key="4">
    <source>
        <dbReference type="ARBA" id="ARBA00022490"/>
    </source>
</evidence>
<dbReference type="PANTHER" id="PTHR30544">
    <property type="entry name" value="23S RRNA METHYLTRANSFERASE"/>
    <property type="match status" value="1"/>
</dbReference>
<dbReference type="InterPro" id="IPR004383">
    <property type="entry name" value="rRNA_lsu_MTrfase_RlmN/Cfr"/>
</dbReference>
<dbReference type="FunFam" id="3.20.20.70:FF:000014">
    <property type="entry name" value="Probable dual-specificity RNA methyltransferase RlmN"/>
    <property type="match status" value="1"/>
</dbReference>
<dbReference type="GO" id="GO:0070475">
    <property type="term" value="P:rRNA base methylation"/>
    <property type="evidence" value="ECO:0007669"/>
    <property type="project" value="UniProtKB-UniRule"/>
</dbReference>
<comment type="caution">
    <text evidence="16">The sequence shown here is derived from an EMBL/GenBank/DDBJ whole genome shotgun (WGS) entry which is preliminary data.</text>
</comment>
<dbReference type="GO" id="GO:0005737">
    <property type="term" value="C:cytoplasm"/>
    <property type="evidence" value="ECO:0007669"/>
    <property type="project" value="UniProtKB-SubCell"/>
</dbReference>
<feature type="binding site" evidence="14">
    <location>
        <begin position="221"/>
        <end position="223"/>
    </location>
    <ligand>
        <name>S-adenosyl-L-methionine</name>
        <dbReference type="ChEBI" id="CHEBI:59789"/>
    </ligand>
</feature>
<dbReference type="Gene3D" id="3.20.20.70">
    <property type="entry name" value="Aldolase class I"/>
    <property type="match status" value="1"/>
</dbReference>
<dbReference type="SMART" id="SM00729">
    <property type="entry name" value="Elp3"/>
    <property type="match status" value="1"/>
</dbReference>
<keyword evidence="12 14" id="KW-0411">Iron-sulfur</keyword>
<comment type="miscellaneous">
    <text evidence="14">Reaction proceeds by a ping-pong mechanism involving intermediate methylation of a conserved cysteine residue.</text>
</comment>
<evidence type="ECO:0000256" key="2">
    <source>
        <dbReference type="ARBA" id="ARBA00007544"/>
    </source>
</evidence>
<dbReference type="CDD" id="cd01335">
    <property type="entry name" value="Radical_SAM"/>
    <property type="match status" value="1"/>
</dbReference>
<feature type="binding site" evidence="14">
    <location>
        <position position="115"/>
    </location>
    <ligand>
        <name>[4Fe-4S] cluster</name>
        <dbReference type="ChEBI" id="CHEBI:49883"/>
        <note>4Fe-4S-S-AdoMet</note>
    </ligand>
</feature>
<evidence type="ECO:0000256" key="1">
    <source>
        <dbReference type="ARBA" id="ARBA00004496"/>
    </source>
</evidence>
<dbReference type="GO" id="GO:0002935">
    <property type="term" value="F:tRNA (adenine(37)-C2)-methyltransferase activity"/>
    <property type="evidence" value="ECO:0007669"/>
    <property type="project" value="UniProtKB-UniRule"/>
</dbReference>
<dbReference type="SFLD" id="SFLDF00275">
    <property type="entry name" value="adenosine_C2_methyltransferase"/>
    <property type="match status" value="1"/>
</dbReference>
<dbReference type="Gene3D" id="1.10.150.530">
    <property type="match status" value="1"/>
</dbReference>
<comment type="similarity">
    <text evidence="2 14">Belongs to the radical SAM superfamily. RlmN family.</text>
</comment>
<feature type="binding site" evidence="14">
    <location>
        <position position="198"/>
    </location>
    <ligand>
        <name>S-adenosyl-L-methionine</name>
        <dbReference type="ChEBI" id="CHEBI:59789"/>
    </ligand>
</feature>
<feature type="binding site" evidence="14">
    <location>
        <position position="122"/>
    </location>
    <ligand>
        <name>[4Fe-4S] cluster</name>
        <dbReference type="ChEBI" id="CHEBI:49883"/>
        <note>4Fe-4S-S-AdoMet</note>
    </ligand>
</feature>
<proteinExistence type="inferred from homology"/>
<dbReference type="NCBIfam" id="TIGR00048">
    <property type="entry name" value="rRNA_mod_RlmN"/>
    <property type="match status" value="1"/>
</dbReference>
<evidence type="ECO:0000259" key="15">
    <source>
        <dbReference type="PROSITE" id="PS51918"/>
    </source>
</evidence>
<evidence type="ECO:0000313" key="16">
    <source>
        <dbReference type="EMBL" id="PZP50524.1"/>
    </source>
</evidence>
<evidence type="ECO:0000313" key="17">
    <source>
        <dbReference type="Proteomes" id="UP000249645"/>
    </source>
</evidence>
<dbReference type="AlphaFoldDB" id="A0A2W5F8G6"/>
<evidence type="ECO:0000256" key="8">
    <source>
        <dbReference type="ARBA" id="ARBA00022691"/>
    </source>
</evidence>
<comment type="caution">
    <text evidence="14">Lacks conserved residue(s) required for the propagation of feature annotation.</text>
</comment>
<dbReference type="GO" id="GO:0030488">
    <property type="term" value="P:tRNA methylation"/>
    <property type="evidence" value="ECO:0007669"/>
    <property type="project" value="UniProtKB-UniRule"/>
</dbReference>
<keyword evidence="13 14" id="KW-1015">Disulfide bond</keyword>
<keyword evidence="9 14" id="KW-0819">tRNA processing</keyword>
<sequence>MKAEEQRNIRQMALPELEEYFLKIGEKKFRAKQVHEWVWQKNAQTFEDMSNLGKELRAKLAEHFIIPGLKIDATQYSNDGTIKTRFKTSDNHLVEGVLIPTDERTTACVSSQIGCSLSCKFCATGYMDRERNLHYDEIYDEVMKINQQSEDTFNRKLSNIVFMGMGEPLLNYNNVLKAIERITAPDGLAMSPRRITVSTAGVAKMIRKLGEDKVRFKLALSLHAANDKKRNDIMPINESNNLKSLIEALNYFYKETENEITFEYILFKDFNDTMQDAQELIKIYRQVPVDLVNIIEYNPISNNDRFAKPTEETLNNFVSFLEKNKVNVRVRRSRGKDIDAACGQLANKGEASK</sequence>
<keyword evidence="11 14" id="KW-0408">Iron</keyword>
<comment type="catalytic activity">
    <reaction evidence="14">
        <text>adenosine(2503) in 23S rRNA + 2 reduced [2Fe-2S]-[ferredoxin] + 2 S-adenosyl-L-methionine = 2-methyladenosine(2503) in 23S rRNA + 5'-deoxyadenosine + L-methionine + 2 oxidized [2Fe-2S]-[ferredoxin] + S-adenosyl-L-homocysteine</text>
        <dbReference type="Rhea" id="RHEA:42916"/>
        <dbReference type="Rhea" id="RHEA-COMP:10000"/>
        <dbReference type="Rhea" id="RHEA-COMP:10001"/>
        <dbReference type="Rhea" id="RHEA-COMP:10152"/>
        <dbReference type="Rhea" id="RHEA-COMP:10282"/>
        <dbReference type="ChEBI" id="CHEBI:17319"/>
        <dbReference type="ChEBI" id="CHEBI:33737"/>
        <dbReference type="ChEBI" id="CHEBI:33738"/>
        <dbReference type="ChEBI" id="CHEBI:57844"/>
        <dbReference type="ChEBI" id="CHEBI:57856"/>
        <dbReference type="ChEBI" id="CHEBI:59789"/>
        <dbReference type="ChEBI" id="CHEBI:74411"/>
        <dbReference type="ChEBI" id="CHEBI:74497"/>
        <dbReference type="EC" id="2.1.1.192"/>
    </reaction>
</comment>
<feature type="active site" description="Proton acceptor" evidence="14">
    <location>
        <position position="95"/>
    </location>
</feature>
<dbReference type="SUPFAM" id="SSF102114">
    <property type="entry name" value="Radical SAM enzymes"/>
    <property type="match status" value="1"/>
</dbReference>
<comment type="function">
    <text evidence="14">Specifically methylates position 2 of adenine 2503 in 23S rRNA and position 2 of adenine 37 in tRNAs.</text>
</comment>
<dbReference type="InterPro" id="IPR048641">
    <property type="entry name" value="RlmN_N"/>
</dbReference>
<dbReference type="PROSITE" id="PS51918">
    <property type="entry name" value="RADICAL_SAM"/>
    <property type="match status" value="1"/>
</dbReference>
<accession>A0A2W5F8G6</accession>
<evidence type="ECO:0000256" key="13">
    <source>
        <dbReference type="ARBA" id="ARBA00023157"/>
    </source>
</evidence>
<name>A0A2W5F8G6_9SPHI</name>
<evidence type="ECO:0000256" key="11">
    <source>
        <dbReference type="ARBA" id="ARBA00023004"/>
    </source>
</evidence>
<protein>
    <recommendedName>
        <fullName evidence="14">Probable dual-specificity RNA methyltransferase RlmN</fullName>
        <ecNumber evidence="14">2.1.1.192</ecNumber>
    </recommendedName>
    <alternativeName>
        <fullName evidence="14">23S rRNA (adenine(2503)-C(2))-methyltransferase</fullName>
    </alternativeName>
    <alternativeName>
        <fullName evidence="14">23S rRNA m2A2503 methyltransferase</fullName>
    </alternativeName>
    <alternativeName>
        <fullName evidence="14">Ribosomal RNA large subunit methyltransferase N</fullName>
    </alternativeName>
    <alternativeName>
        <fullName evidence="14">tRNA (adenine(37)-C(2))-methyltransferase</fullName>
    </alternativeName>
    <alternativeName>
        <fullName evidence="14">tRNA m2A37 methyltransferase</fullName>
    </alternativeName>
</protein>
<keyword evidence="10 14" id="KW-0479">Metal-binding</keyword>
<organism evidence="16 17">
    <name type="scientific">Pseudopedobacter saltans</name>
    <dbReference type="NCBI Taxonomy" id="151895"/>
    <lineage>
        <taxon>Bacteria</taxon>
        <taxon>Pseudomonadati</taxon>
        <taxon>Bacteroidota</taxon>
        <taxon>Sphingobacteriia</taxon>
        <taxon>Sphingobacteriales</taxon>
        <taxon>Sphingobacteriaceae</taxon>
        <taxon>Pseudopedobacter</taxon>
    </lineage>
</organism>
<evidence type="ECO:0000256" key="6">
    <source>
        <dbReference type="ARBA" id="ARBA00022603"/>
    </source>
</evidence>
<feature type="active site" description="S-methylcysteine intermediate" evidence="14">
    <location>
        <position position="342"/>
    </location>
</feature>
<dbReference type="GO" id="GO:0046872">
    <property type="term" value="F:metal ion binding"/>
    <property type="evidence" value="ECO:0007669"/>
    <property type="project" value="UniProtKB-KW"/>
</dbReference>
<feature type="domain" description="Radical SAM core" evidence="15">
    <location>
        <begin position="101"/>
        <end position="337"/>
    </location>
</feature>
<evidence type="ECO:0000256" key="14">
    <source>
        <dbReference type="HAMAP-Rule" id="MF_01849"/>
    </source>
</evidence>
<feature type="binding site" evidence="14">
    <location>
        <position position="119"/>
    </location>
    <ligand>
        <name>[4Fe-4S] cluster</name>
        <dbReference type="ChEBI" id="CHEBI:49883"/>
        <note>4Fe-4S-S-AdoMet</note>
    </ligand>
</feature>
<dbReference type="InterPro" id="IPR027492">
    <property type="entry name" value="RNA_MTrfase_RlmN"/>
</dbReference>
<comment type="cofactor">
    <cofactor evidence="14">
        <name>[4Fe-4S] cluster</name>
        <dbReference type="ChEBI" id="CHEBI:49883"/>
    </cofactor>
    <text evidence="14">Binds 1 [4Fe-4S] cluster. The cluster is coordinated with 3 cysteines and an exchangeable S-adenosyl-L-methionine.</text>
</comment>
<dbReference type="EMBL" id="QFOI01000064">
    <property type="protein sequence ID" value="PZP50524.1"/>
    <property type="molecule type" value="Genomic_DNA"/>
</dbReference>
<dbReference type="GO" id="GO:0070040">
    <property type="term" value="F:rRNA (adenine(2503)-C2-)-methyltransferase activity"/>
    <property type="evidence" value="ECO:0007669"/>
    <property type="project" value="UniProtKB-UniRule"/>
</dbReference>
<dbReference type="PANTHER" id="PTHR30544:SF5">
    <property type="entry name" value="RADICAL SAM CORE DOMAIN-CONTAINING PROTEIN"/>
    <property type="match status" value="1"/>
</dbReference>
<dbReference type="Proteomes" id="UP000249645">
    <property type="component" value="Unassembled WGS sequence"/>
</dbReference>
<dbReference type="SFLD" id="SFLDG01062">
    <property type="entry name" value="methyltransferase_(Class_A)"/>
    <property type="match status" value="1"/>
</dbReference>
<keyword evidence="4 14" id="KW-0963">Cytoplasm</keyword>
<dbReference type="InterPro" id="IPR007197">
    <property type="entry name" value="rSAM"/>
</dbReference>
<dbReference type="InterPro" id="IPR006638">
    <property type="entry name" value="Elp3/MiaA/NifB-like_rSAM"/>
</dbReference>
<dbReference type="PIRSF" id="PIRSF006004">
    <property type="entry name" value="CHP00048"/>
    <property type="match status" value="1"/>
</dbReference>
<dbReference type="GO" id="GO:0051539">
    <property type="term" value="F:4 iron, 4 sulfur cluster binding"/>
    <property type="evidence" value="ECO:0007669"/>
    <property type="project" value="UniProtKB-UniRule"/>
</dbReference>
<dbReference type="EC" id="2.1.1.192" evidence="14"/>
<dbReference type="InterPro" id="IPR013785">
    <property type="entry name" value="Aldolase_TIM"/>
</dbReference>
<dbReference type="InterPro" id="IPR040072">
    <property type="entry name" value="Methyltransferase_A"/>
</dbReference>
<evidence type="ECO:0000256" key="3">
    <source>
        <dbReference type="ARBA" id="ARBA00022485"/>
    </source>
</evidence>
<comment type="catalytic activity">
    <reaction evidence="14">
        <text>adenosine(37) in tRNA + 2 reduced [2Fe-2S]-[ferredoxin] + 2 S-adenosyl-L-methionine = 2-methyladenosine(37) in tRNA + 5'-deoxyadenosine + L-methionine + 2 oxidized [2Fe-2S]-[ferredoxin] + S-adenosyl-L-homocysteine</text>
        <dbReference type="Rhea" id="RHEA:43332"/>
        <dbReference type="Rhea" id="RHEA-COMP:10000"/>
        <dbReference type="Rhea" id="RHEA-COMP:10001"/>
        <dbReference type="Rhea" id="RHEA-COMP:10162"/>
        <dbReference type="Rhea" id="RHEA-COMP:10485"/>
        <dbReference type="ChEBI" id="CHEBI:17319"/>
        <dbReference type="ChEBI" id="CHEBI:33737"/>
        <dbReference type="ChEBI" id="CHEBI:33738"/>
        <dbReference type="ChEBI" id="CHEBI:57844"/>
        <dbReference type="ChEBI" id="CHEBI:57856"/>
        <dbReference type="ChEBI" id="CHEBI:59789"/>
        <dbReference type="ChEBI" id="CHEBI:74411"/>
        <dbReference type="ChEBI" id="CHEBI:74497"/>
        <dbReference type="EC" id="2.1.1.192"/>
    </reaction>
</comment>
<keyword evidence="5 14" id="KW-0698">rRNA processing</keyword>
<comment type="subcellular location">
    <subcellularLocation>
        <location evidence="1 14">Cytoplasm</location>
    </subcellularLocation>
</comment>
<keyword evidence="8 14" id="KW-0949">S-adenosyl-L-methionine</keyword>
<keyword evidence="6 14" id="KW-0489">Methyltransferase</keyword>
<feature type="binding site" evidence="14">
    <location>
        <begin position="166"/>
        <end position="167"/>
    </location>
    <ligand>
        <name>S-adenosyl-L-methionine</name>
        <dbReference type="ChEBI" id="CHEBI:59789"/>
    </ligand>
</feature>
<evidence type="ECO:0000256" key="9">
    <source>
        <dbReference type="ARBA" id="ARBA00022694"/>
    </source>
</evidence>
<feature type="binding site" evidence="14">
    <location>
        <position position="298"/>
    </location>
    <ligand>
        <name>S-adenosyl-L-methionine</name>
        <dbReference type="ChEBI" id="CHEBI:59789"/>
    </ligand>
</feature>
<keyword evidence="7 14" id="KW-0808">Transferase</keyword>
<gene>
    <name evidence="14 16" type="primary">rlmN</name>
    <name evidence="16" type="ORF">DI598_05395</name>
</gene>
<dbReference type="SFLD" id="SFLDS00029">
    <property type="entry name" value="Radical_SAM"/>
    <property type="match status" value="1"/>
</dbReference>
<reference evidence="16 17" key="1">
    <citation type="submission" date="2017-11" db="EMBL/GenBank/DDBJ databases">
        <title>Infants hospitalized years apart are colonized by the same room-sourced microbial strains.</title>
        <authorList>
            <person name="Brooks B."/>
            <person name="Olm M.R."/>
            <person name="Firek B.A."/>
            <person name="Baker R."/>
            <person name="Thomas B.C."/>
            <person name="Morowitz M.J."/>
            <person name="Banfield J.F."/>
        </authorList>
    </citation>
    <scope>NUCLEOTIDE SEQUENCE [LARGE SCALE GENOMIC DNA]</scope>
    <source>
        <strain evidence="16">S2_009_000_R2_76</strain>
    </source>
</reference>
<dbReference type="Pfam" id="PF04055">
    <property type="entry name" value="Radical_SAM"/>
    <property type="match status" value="1"/>
</dbReference>
<dbReference type="InterPro" id="IPR058240">
    <property type="entry name" value="rSAM_sf"/>
</dbReference>
<evidence type="ECO:0000256" key="7">
    <source>
        <dbReference type="ARBA" id="ARBA00022679"/>
    </source>
</evidence>
<evidence type="ECO:0000256" key="10">
    <source>
        <dbReference type="ARBA" id="ARBA00022723"/>
    </source>
</evidence>
<dbReference type="Pfam" id="PF21016">
    <property type="entry name" value="RlmN_N"/>
    <property type="match status" value="1"/>
</dbReference>
<evidence type="ECO:0000256" key="5">
    <source>
        <dbReference type="ARBA" id="ARBA00022552"/>
    </source>
</evidence>
<dbReference type="HAMAP" id="MF_01849">
    <property type="entry name" value="RNA_methyltr_RlmN"/>
    <property type="match status" value="1"/>
</dbReference>
<dbReference type="GO" id="GO:0019843">
    <property type="term" value="F:rRNA binding"/>
    <property type="evidence" value="ECO:0007669"/>
    <property type="project" value="UniProtKB-UniRule"/>
</dbReference>
<keyword evidence="3 14" id="KW-0004">4Fe-4S</keyword>
<evidence type="ECO:0000256" key="12">
    <source>
        <dbReference type="ARBA" id="ARBA00023014"/>
    </source>
</evidence>